<protein>
    <submittedName>
        <fullName evidence="7">Amino acid adenylation domain-containing protein</fullName>
    </submittedName>
</protein>
<dbReference type="Pfam" id="PF00550">
    <property type="entry name" value="PP-binding"/>
    <property type="match status" value="2"/>
</dbReference>
<dbReference type="InterPro" id="IPR025110">
    <property type="entry name" value="AMP-bd_C"/>
</dbReference>
<organism evidence="7 8">
    <name type="scientific">Actinomadura bangladeshensis</name>
    <dbReference type="NCBI Taxonomy" id="453573"/>
    <lineage>
        <taxon>Bacteria</taxon>
        <taxon>Bacillati</taxon>
        <taxon>Actinomycetota</taxon>
        <taxon>Actinomycetes</taxon>
        <taxon>Streptosporangiales</taxon>
        <taxon>Thermomonosporaceae</taxon>
        <taxon>Actinomadura</taxon>
    </lineage>
</organism>
<dbReference type="GO" id="GO:0072330">
    <property type="term" value="P:monocarboxylic acid biosynthetic process"/>
    <property type="evidence" value="ECO:0007669"/>
    <property type="project" value="UniProtKB-ARBA"/>
</dbReference>
<dbReference type="Pfam" id="PF00668">
    <property type="entry name" value="Condensation"/>
    <property type="match status" value="2"/>
</dbReference>
<dbReference type="PROSITE" id="PS50075">
    <property type="entry name" value="CARRIER"/>
    <property type="match status" value="2"/>
</dbReference>
<dbReference type="InterPro" id="IPR045851">
    <property type="entry name" value="AMP-bd_C_sf"/>
</dbReference>
<dbReference type="FunFam" id="1.10.1200.10:FF:000016">
    <property type="entry name" value="Non-ribosomal peptide synthase"/>
    <property type="match status" value="1"/>
</dbReference>
<dbReference type="Gene3D" id="3.30.559.10">
    <property type="entry name" value="Chloramphenicol acetyltransferase-like domain"/>
    <property type="match status" value="1"/>
</dbReference>
<dbReference type="CDD" id="cd12117">
    <property type="entry name" value="A_NRPS_Srf_like"/>
    <property type="match status" value="1"/>
</dbReference>
<comment type="cofactor">
    <cofactor evidence="1">
        <name>pantetheine 4'-phosphate</name>
        <dbReference type="ChEBI" id="CHEBI:47942"/>
    </cofactor>
</comment>
<dbReference type="InterPro" id="IPR001242">
    <property type="entry name" value="Condensation_dom"/>
</dbReference>
<dbReference type="FunFam" id="3.40.50.980:FF:000001">
    <property type="entry name" value="Non-ribosomal peptide synthetase"/>
    <property type="match status" value="2"/>
</dbReference>
<dbReference type="CDD" id="cd17643">
    <property type="entry name" value="A_NRPS_Cytc1-like"/>
    <property type="match status" value="1"/>
</dbReference>
<dbReference type="InterPro" id="IPR023213">
    <property type="entry name" value="CAT-like_dom_sf"/>
</dbReference>
<dbReference type="GO" id="GO:0031177">
    <property type="term" value="F:phosphopantetheine binding"/>
    <property type="evidence" value="ECO:0007669"/>
    <property type="project" value="InterPro"/>
</dbReference>
<dbReference type="FunFam" id="2.30.38.10:FF:000001">
    <property type="entry name" value="Non-ribosomal peptide synthetase PvdI"/>
    <property type="match status" value="2"/>
</dbReference>
<dbReference type="GO" id="GO:0044550">
    <property type="term" value="P:secondary metabolite biosynthetic process"/>
    <property type="evidence" value="ECO:0007669"/>
    <property type="project" value="UniProtKB-ARBA"/>
</dbReference>
<dbReference type="InterPro" id="IPR020845">
    <property type="entry name" value="AMP-binding_CS"/>
</dbReference>
<evidence type="ECO:0000256" key="3">
    <source>
        <dbReference type="ARBA" id="ARBA00022450"/>
    </source>
</evidence>
<accession>A0A6L9QKR7</accession>
<proteinExistence type="inferred from homology"/>
<evidence type="ECO:0000313" key="8">
    <source>
        <dbReference type="Proteomes" id="UP000475532"/>
    </source>
</evidence>
<dbReference type="PROSITE" id="PS00012">
    <property type="entry name" value="PHOSPHOPANTETHEINE"/>
    <property type="match status" value="2"/>
</dbReference>
<dbReference type="Pfam" id="PF00501">
    <property type="entry name" value="AMP-binding"/>
    <property type="match status" value="2"/>
</dbReference>
<dbReference type="SUPFAM" id="SSF47336">
    <property type="entry name" value="ACP-like"/>
    <property type="match status" value="2"/>
</dbReference>
<dbReference type="GO" id="GO:0008610">
    <property type="term" value="P:lipid biosynthetic process"/>
    <property type="evidence" value="ECO:0007669"/>
    <property type="project" value="UniProtKB-ARBA"/>
</dbReference>
<feature type="domain" description="Carrier" evidence="6">
    <location>
        <begin position="729"/>
        <end position="804"/>
    </location>
</feature>
<dbReference type="GO" id="GO:0043041">
    <property type="term" value="P:amino acid activation for nonribosomal peptide biosynthetic process"/>
    <property type="evidence" value="ECO:0007669"/>
    <property type="project" value="TreeGrafter"/>
</dbReference>
<dbReference type="InterPro" id="IPR009081">
    <property type="entry name" value="PP-bd_ACP"/>
</dbReference>
<dbReference type="Gene3D" id="1.10.1200.10">
    <property type="entry name" value="ACP-like"/>
    <property type="match status" value="2"/>
</dbReference>
<dbReference type="GO" id="GO:0005829">
    <property type="term" value="C:cytosol"/>
    <property type="evidence" value="ECO:0007669"/>
    <property type="project" value="TreeGrafter"/>
</dbReference>
<dbReference type="Proteomes" id="UP000475532">
    <property type="component" value="Unassembled WGS sequence"/>
</dbReference>
<dbReference type="SUPFAM" id="SSF52777">
    <property type="entry name" value="CoA-dependent acyltransferases"/>
    <property type="match status" value="3"/>
</dbReference>
<evidence type="ECO:0000256" key="2">
    <source>
        <dbReference type="ARBA" id="ARBA00006432"/>
    </source>
</evidence>
<dbReference type="InterPro" id="IPR006162">
    <property type="entry name" value="Ppantetheine_attach_site"/>
</dbReference>
<name>A0A6L9QKR7_9ACTN</name>
<feature type="non-terminal residue" evidence="7">
    <location>
        <position position="1889"/>
    </location>
</feature>
<evidence type="ECO:0000313" key="7">
    <source>
        <dbReference type="EMBL" id="NEA25997.1"/>
    </source>
</evidence>
<dbReference type="EMBL" id="JAAGLI010000706">
    <property type="protein sequence ID" value="NEA25997.1"/>
    <property type="molecule type" value="Genomic_DNA"/>
</dbReference>
<evidence type="ECO:0000256" key="4">
    <source>
        <dbReference type="ARBA" id="ARBA00022553"/>
    </source>
</evidence>
<dbReference type="Gene3D" id="3.30.559.30">
    <property type="entry name" value="Nonribosomal peptide synthetase, condensation domain"/>
    <property type="match status" value="2"/>
</dbReference>
<dbReference type="PANTHER" id="PTHR45527:SF1">
    <property type="entry name" value="FATTY ACID SYNTHASE"/>
    <property type="match status" value="1"/>
</dbReference>
<dbReference type="InterPro" id="IPR036736">
    <property type="entry name" value="ACP-like_sf"/>
</dbReference>
<evidence type="ECO:0000256" key="5">
    <source>
        <dbReference type="SAM" id="MobiDB-lite"/>
    </source>
</evidence>
<dbReference type="FunFam" id="3.40.50.12780:FF:000012">
    <property type="entry name" value="Non-ribosomal peptide synthetase"/>
    <property type="match status" value="2"/>
</dbReference>
<dbReference type="FunFam" id="3.30.300.30:FF:000015">
    <property type="entry name" value="Nonribosomal peptide synthase SidD"/>
    <property type="match status" value="1"/>
</dbReference>
<dbReference type="SUPFAM" id="SSF56801">
    <property type="entry name" value="Acetyl-CoA synthetase-like"/>
    <property type="match status" value="2"/>
</dbReference>
<keyword evidence="3" id="KW-0596">Phosphopantetheine</keyword>
<comment type="similarity">
    <text evidence="2">Belongs to the ATP-dependent AMP-binding enzyme family.</text>
</comment>
<dbReference type="GO" id="GO:0003824">
    <property type="term" value="F:catalytic activity"/>
    <property type="evidence" value="ECO:0007669"/>
    <property type="project" value="InterPro"/>
</dbReference>
<dbReference type="PROSITE" id="PS00455">
    <property type="entry name" value="AMP_BINDING"/>
    <property type="match status" value="2"/>
</dbReference>
<sequence length="1889" mass="200803">LRRWEAAAEAVGASMPGMLAGAAAVFLHRMCGLPEFLFSVATANRVGPARFSPGLMSNTVPVRSAIPLTATFADVIEALSAEMREVSAHARCQGSDIRSAAGLSGSIEGPFGPVLNIIPWTEVQYFGDAPAHAGDIRFGTVNELMITVMDDAGPAGGLRICVDANASRYGEDDVRAFADRLILLWRLLIADPYAPVGLVDMMDEDERHRVLEEWNGAARPLLAGTVPEALRGQAARTPHAPAVVGGDETLTYAELRTRARRLAHRLTARGVGPEDLVALAVPRSIDMLVAMLAILEAGAAYLPIDVAYPRERIEFLLADAAPAAVVASPEAAGRLPSTGVPVIDPAADDPADEPSGASLPAPSPGGLAYVMYTSGSTGAPKGVLVTHADVVGLASDPRFAGPHRTLAQSPQTFDASTFEIWVPLLTGGCVAVAPAGERLDAGLLRDLIAKHELTAVWVTAGLFSVLAEQDPGCFTGLRQVWAGGDVLVGAAVRRVQRACPGLLVVNGYGPTEATTFAASHPVPGLTDDSAVVPIGTPMANMRAYVLDRGLAPVPAGVIGELYIGGLGVARGYLGRPGLTASRFVADPFGSGGRLYRTGDLVRWNARGELVFAGRADDQLKVRGFRIEPGEVEAVLASHPMVAQAAVAAHGDGADKQLAGYVALDREAAPGADPADDPVPELRRFAADRLPEFMVPSVFTVLDALPLTANGKLDRRALPAPVVRSTEPRSAASAEEELLAEAFAEVLGVDRVGVDEDFFLLGGHSLLAMRVAGRIREVLGVDVSVRTVFEAPTVERLARRLRTAARGTPRPLPAVRPERLPLSYAQRRLWFLFRFEGPSLTYNIPVVFKLRGRVDAAVMSAALRDVAGRHESLRTVVGEDENGVAFQRILPVDGLPLDVPERRVDPAAVRDAVIELVSHRFDLASEIPLRAGLVRGAPDECVLVLLMHHIAGDGASMAPLVRDLSLAYAARSAGREPGWEPLPVQYADYTLWQRDLLGDESDPGSLLSRQLEYWRGELAGVPQPLPLPADRPRPATRDHRGGTVEFAIGADLADRVRRLARDRRATVPMVFQAALAVLLARHGAGGDVAIGSPIEGRTDDALTDLVGFFVNTWVLRVRLSGDPSFEDVLEETRTKALAAYDNQDAPFERLVELLNPERSAAYHPFFQVMFAWQNTLWPDLDSPDLHWSPAFPTNVTVKFDLSLTLAEEPDGRAIRGAFEYALDLFDRATVERMADRYARVLDQVTADAGRPVRDLDVPDRDELDLVVDRWNDTAAEVVAATVPELVEAAAAQDPAAIALASGGESLTYGELGTRAEALAAELSARGAGPGRVVAVALPRSMDLVVALLAVLKAGGAYLPIEPEYPSERIRYILDDARPVLIVTDTPTAAALPEAAVPTLLLDETARRPPEPAAMRRPRPDDLAYVIYTSGSTGAPKGVEVTHRNVTSLLTGARDWAAFGPADVWAWCHSHAFDFSVWEIWGALATGGRVVVVPWDVVRSPADLWRLLTASGVTVLNQTPSAFYQLAENRPETRSALRMVVFGGEALDPSRLSGWYAGRGDDGPALVNMFGITETTVHVTRRALTAADAEDPAASPIGRPLANVRTYVLDERLRPAPIGVPGELYVGGSGVARGYVGRAGLSAARFVADPFGSGGRLYRSGDLARWTSAGELEFLGRADDQVKVRGFRIEPGEIEAVLLAHPGVAQAAVIARDGDGGGARLVGYVVPDAAAVSDAVTGSSGGVVEFGDAVTVDGVVVGDLAADLRRFAASRLPEYMVPAAIVPLERLPLTANGKLDRANLPAPVFATGAYRAPATAAEEALARILADVLGLERVGADDDFFAVGGDSIRSIQVVTRARAEGLELSPRDIFDHRTVARLCGAAEANARAGAR</sequence>
<reference evidence="7 8" key="1">
    <citation type="submission" date="2020-01" db="EMBL/GenBank/DDBJ databases">
        <title>Insect and environment-associated Actinomycetes.</title>
        <authorList>
            <person name="Currrie C."/>
            <person name="Chevrette M."/>
            <person name="Carlson C."/>
            <person name="Stubbendieck R."/>
            <person name="Wendt-Pienkowski E."/>
        </authorList>
    </citation>
    <scope>NUCLEOTIDE SEQUENCE [LARGE SCALE GENOMIC DNA]</scope>
    <source>
        <strain evidence="7 8">SID10258</strain>
    </source>
</reference>
<dbReference type="InterPro" id="IPR020806">
    <property type="entry name" value="PKS_PP-bd"/>
</dbReference>
<gene>
    <name evidence="7" type="ORF">G3I70_26390</name>
</gene>
<dbReference type="Gene3D" id="3.40.50.980">
    <property type="match status" value="4"/>
</dbReference>
<feature type="non-terminal residue" evidence="7">
    <location>
        <position position="1"/>
    </location>
</feature>
<dbReference type="InterPro" id="IPR000873">
    <property type="entry name" value="AMP-dep_synth/lig_dom"/>
</dbReference>
<dbReference type="SMART" id="SM00823">
    <property type="entry name" value="PKS_PP"/>
    <property type="match status" value="2"/>
</dbReference>
<dbReference type="PANTHER" id="PTHR45527">
    <property type="entry name" value="NONRIBOSOMAL PEPTIDE SYNTHETASE"/>
    <property type="match status" value="1"/>
</dbReference>
<evidence type="ECO:0000259" key="6">
    <source>
        <dbReference type="PROSITE" id="PS50075"/>
    </source>
</evidence>
<dbReference type="FunFam" id="1.10.1200.10:FF:000005">
    <property type="entry name" value="Nonribosomal peptide synthetase 1"/>
    <property type="match status" value="1"/>
</dbReference>
<evidence type="ECO:0000256" key="1">
    <source>
        <dbReference type="ARBA" id="ARBA00001957"/>
    </source>
</evidence>
<keyword evidence="4" id="KW-0597">Phosphoprotein</keyword>
<comment type="caution">
    <text evidence="7">The sequence shown here is derived from an EMBL/GenBank/DDBJ whole genome shotgun (WGS) entry which is preliminary data.</text>
</comment>
<dbReference type="NCBIfam" id="TIGR01733">
    <property type="entry name" value="AA-adenyl-dom"/>
    <property type="match status" value="2"/>
</dbReference>
<dbReference type="InterPro" id="IPR010071">
    <property type="entry name" value="AA_adenyl_dom"/>
</dbReference>
<dbReference type="CDD" id="cd19540">
    <property type="entry name" value="LCL_NRPS-like"/>
    <property type="match status" value="1"/>
</dbReference>
<dbReference type="Gene3D" id="2.30.38.10">
    <property type="entry name" value="Luciferase, Domain 3"/>
    <property type="match status" value="2"/>
</dbReference>
<feature type="domain" description="Carrier" evidence="6">
    <location>
        <begin position="1810"/>
        <end position="1884"/>
    </location>
</feature>
<dbReference type="FunFam" id="3.30.300.30:FF:000010">
    <property type="entry name" value="Enterobactin synthetase component F"/>
    <property type="match status" value="1"/>
</dbReference>
<feature type="region of interest" description="Disordered" evidence="5">
    <location>
        <begin position="336"/>
        <end position="361"/>
    </location>
</feature>
<dbReference type="Pfam" id="PF13193">
    <property type="entry name" value="AMP-binding_C"/>
    <property type="match status" value="2"/>
</dbReference>
<dbReference type="Gene3D" id="3.30.300.30">
    <property type="match status" value="2"/>
</dbReference>